<organism evidence="1 2">
    <name type="scientific">Vibrio phage Achelous</name>
    <dbReference type="NCBI Taxonomy" id="2576872"/>
    <lineage>
        <taxon>Viruses</taxon>
        <taxon>Duplodnaviria</taxon>
        <taxon>Heunggongvirae</taxon>
        <taxon>Uroviricota</taxon>
        <taxon>Caudoviricetes</taxon>
        <taxon>Demerecviridae</taxon>
        <taxon>Ermolyevavirinae</taxon>
        <taxon>Thalassavirus</taxon>
        <taxon>Thalassavirus achelous</taxon>
    </lineage>
</organism>
<protein>
    <submittedName>
        <fullName evidence="1">Uncharacterized protein</fullName>
    </submittedName>
</protein>
<evidence type="ECO:0000313" key="1">
    <source>
        <dbReference type="EMBL" id="QCQ57778.1"/>
    </source>
</evidence>
<evidence type="ECO:0000313" key="2">
    <source>
        <dbReference type="Proteomes" id="UP000302168"/>
    </source>
</evidence>
<proteinExistence type="predicted"/>
<name>A0A4P8MXP0_9CAUD</name>
<sequence length="186" mass="20874">MEWYNTKLNKLKELCNAPEGSEGDNLAAYLVELGMMGYDGQLPLNEVKVTISIGNVGNVKSAMPRIQTDDPHLLSGIRTARDWALRLAELPEFKEYMENFNSVAGHLTERAKIVVNGEYAIGAYNTVNLEIPENTHYEFKVWAMAIELAQYVWGLYEVVDIANTPAIDLPETKAELSVQDTSYELD</sequence>
<dbReference type="Proteomes" id="UP000302168">
    <property type="component" value="Segment"/>
</dbReference>
<keyword evidence="2" id="KW-1185">Reference proteome</keyword>
<dbReference type="EMBL" id="MK796244">
    <property type="protein sequence ID" value="QCQ57778.1"/>
    <property type="molecule type" value="Genomic_DNA"/>
</dbReference>
<gene>
    <name evidence="1" type="ORF">ACHELOUS_203</name>
</gene>
<reference evidence="1 2" key="1">
    <citation type="submission" date="2019-04" db="EMBL/GenBank/DDBJ databases">
        <authorList>
            <person name="Gallagher L."/>
            <person name="Broussard G."/>
        </authorList>
    </citation>
    <scope>NUCLEOTIDE SEQUENCE [LARGE SCALE GENOMIC DNA]</scope>
</reference>
<accession>A0A4P8MXP0</accession>